<feature type="transmembrane region" description="Helical" evidence="1">
    <location>
        <begin position="104"/>
        <end position="127"/>
    </location>
</feature>
<organism evidence="2 3">
    <name type="scientific">Mycobacterium terramassiliense</name>
    <dbReference type="NCBI Taxonomy" id="1841859"/>
    <lineage>
        <taxon>Bacteria</taxon>
        <taxon>Bacillati</taxon>
        <taxon>Actinomycetota</taxon>
        <taxon>Actinomycetes</taxon>
        <taxon>Mycobacteriales</taxon>
        <taxon>Mycobacteriaceae</taxon>
        <taxon>Mycobacterium</taxon>
    </lineage>
</organism>
<evidence type="ECO:0000313" key="3">
    <source>
        <dbReference type="Proteomes" id="UP000241595"/>
    </source>
</evidence>
<keyword evidence="1" id="KW-0472">Membrane</keyword>
<sequence>MMMSRLAFRFSSRRLAAAGGAFVGYTALMLLQERRLRATGGPGIIPFELAGSGQAERIMTRWGPDGQRAARMSLWLDFGYMATYGTFTALLVDHARRRRDHPPVLPAAVIVAVAADAVEGVSLLKVLKRADIAVHARRARVAAVVKFAVLLLALMYVAADRAMKPSQRRRH</sequence>
<dbReference type="STRING" id="1841859.GCA_900157385_03121"/>
<accession>A0A2U3NDP8</accession>
<reference evidence="2 3" key="1">
    <citation type="submission" date="2017-01" db="EMBL/GenBank/DDBJ databases">
        <authorList>
            <consortium name="Urmite Genomes"/>
        </authorList>
    </citation>
    <scope>NUCLEOTIDE SEQUENCE [LARGE SCALE GENOMIC DNA]</scope>
    <source>
        <strain evidence="2 3">AB308</strain>
    </source>
</reference>
<protein>
    <submittedName>
        <fullName evidence="2">Uncharacterized protein</fullName>
    </submittedName>
</protein>
<evidence type="ECO:0000313" key="2">
    <source>
        <dbReference type="EMBL" id="SPM29629.1"/>
    </source>
</evidence>
<feature type="transmembrane region" description="Helical" evidence="1">
    <location>
        <begin position="139"/>
        <end position="159"/>
    </location>
</feature>
<dbReference type="RefSeq" id="WP_077100385.1">
    <property type="nucleotide sequence ID" value="NZ_LT717701.1"/>
</dbReference>
<proteinExistence type="predicted"/>
<keyword evidence="1" id="KW-1133">Transmembrane helix</keyword>
<gene>
    <name evidence="2" type="ORF">MTAB308_3121</name>
</gene>
<evidence type="ECO:0000256" key="1">
    <source>
        <dbReference type="SAM" id="Phobius"/>
    </source>
</evidence>
<dbReference type="AlphaFoldDB" id="A0A2U3NDP8"/>
<name>A0A2U3NDP8_9MYCO</name>
<keyword evidence="1" id="KW-0812">Transmembrane</keyword>
<feature type="transmembrane region" description="Helical" evidence="1">
    <location>
        <begin position="72"/>
        <end position="92"/>
    </location>
</feature>
<dbReference type="OrthoDB" id="4726020at2"/>
<dbReference type="EMBL" id="FTRV01000013">
    <property type="protein sequence ID" value="SPM29629.1"/>
    <property type="molecule type" value="Genomic_DNA"/>
</dbReference>
<dbReference type="Proteomes" id="UP000241595">
    <property type="component" value="Unassembled WGS sequence"/>
</dbReference>
<keyword evidence="3" id="KW-1185">Reference proteome</keyword>